<sequence>MSTSSKPRKSSESREAGEQPDNANANGDDTFTTDISETDDDGTTVREAEVRSDDLSEAKPGEGGKS</sequence>
<organism evidence="2 3">
    <name type="scientific">Caballeronia telluris</name>
    <dbReference type="NCBI Taxonomy" id="326475"/>
    <lineage>
        <taxon>Bacteria</taxon>
        <taxon>Pseudomonadati</taxon>
        <taxon>Pseudomonadota</taxon>
        <taxon>Betaproteobacteria</taxon>
        <taxon>Burkholderiales</taxon>
        <taxon>Burkholderiaceae</taxon>
        <taxon>Caballeronia</taxon>
    </lineage>
</organism>
<feature type="compositionally biased region" description="Basic and acidic residues" evidence="1">
    <location>
        <begin position="43"/>
        <end position="66"/>
    </location>
</feature>
<dbReference type="Proteomes" id="UP000054717">
    <property type="component" value="Unassembled WGS sequence"/>
</dbReference>
<name>A0A158KFB6_9BURK</name>
<reference evidence="2" key="1">
    <citation type="submission" date="2016-01" db="EMBL/GenBank/DDBJ databases">
        <authorList>
            <person name="Peeters Charlotte."/>
        </authorList>
    </citation>
    <scope>NUCLEOTIDE SEQUENCE</scope>
    <source>
        <strain evidence="2">LMG 22936</strain>
    </source>
</reference>
<dbReference type="AlphaFoldDB" id="A0A158KFB6"/>
<evidence type="ECO:0000313" key="3">
    <source>
        <dbReference type="Proteomes" id="UP000054717"/>
    </source>
</evidence>
<protein>
    <submittedName>
        <fullName evidence="2">Uncharacterized protein</fullName>
    </submittedName>
</protein>
<evidence type="ECO:0000313" key="2">
    <source>
        <dbReference type="EMBL" id="SAL79764.1"/>
    </source>
</evidence>
<feature type="region of interest" description="Disordered" evidence="1">
    <location>
        <begin position="1"/>
        <end position="66"/>
    </location>
</feature>
<accession>A0A158KFB6</accession>
<keyword evidence="3" id="KW-1185">Reference proteome</keyword>
<dbReference type="EMBL" id="FCNZ02000056">
    <property type="protein sequence ID" value="SAL79764.1"/>
    <property type="molecule type" value="Genomic_DNA"/>
</dbReference>
<dbReference type="RefSeq" id="WP_087633793.1">
    <property type="nucleotide sequence ID" value="NZ_FCNZ02000056.1"/>
</dbReference>
<proteinExistence type="predicted"/>
<comment type="caution">
    <text evidence="2">The sequence shown here is derived from an EMBL/GenBank/DDBJ whole genome shotgun (WGS) entry which is preliminary data.</text>
</comment>
<evidence type="ECO:0000256" key="1">
    <source>
        <dbReference type="SAM" id="MobiDB-lite"/>
    </source>
</evidence>
<feature type="compositionally biased region" description="Polar residues" evidence="1">
    <location>
        <begin position="21"/>
        <end position="35"/>
    </location>
</feature>
<gene>
    <name evidence="2" type="ORF">AWB66_06113</name>
</gene>